<reference evidence="2" key="1">
    <citation type="submission" date="2019-04" db="EMBL/GenBank/DDBJ databases">
        <authorList>
            <person name="Melise S."/>
            <person name="Noan J."/>
            <person name="Okalmin O."/>
        </authorList>
    </citation>
    <scope>NUCLEOTIDE SEQUENCE</scope>
    <source>
        <strain evidence="2">FN9</strain>
    </source>
</reference>
<dbReference type="AlphaFoldDB" id="A0A4E9E4F7"/>
<proteinExistence type="predicted"/>
<name>A0A4E9E4F7_GIBZA</name>
<feature type="region of interest" description="Disordered" evidence="1">
    <location>
        <begin position="244"/>
        <end position="265"/>
    </location>
</feature>
<gene>
    <name evidence="2" type="ORF">FUG_LOCUS55213</name>
</gene>
<evidence type="ECO:0000256" key="1">
    <source>
        <dbReference type="SAM" id="MobiDB-lite"/>
    </source>
</evidence>
<evidence type="ECO:0000313" key="2">
    <source>
        <dbReference type="EMBL" id="VIO52914.1"/>
    </source>
</evidence>
<sequence length="462" mass="49606">MPDLSVSVKFCDGRHSAQAMVLLKLRSTTNSHMVVQSYTAYLRMSLPTNTIDSSSIHNTKVRPFNLMSPFYFILKIAILYAIGVMALSPQDAIHADDLERYQEFMNTVSDSQFLDMYMESADVKIDIYEYPSNDLVQSAYFKPSPKADQYFQQEKEQADALQAIEDKGLTERAAILLTLVTLYNYSPRTMRSVVLFRVALGLLAVDFVAASPCKPISTATPDAPTETSLVSSIESATTIETATSVASATSTATTDSSAETSESSIVLETSSTIEAIIITTTAAPTTETTSAAPIPTFTVLATGQGPMAGRGLQTYPYDTAMAAFDAAPGGDPAMNAQVSPFTIDSQGRLVTGLGLFLCGLYSPTNFLLDAPAVVTTCNDETPLRRVFLNCKLSTELKVQCSIPAVSCVSTGPAPWDFPACQAATGTWGVLSTAIKGPGHVLHIGNDNTPSYYDRLELSAEKV</sequence>
<protein>
    <submittedName>
        <fullName evidence="2">Uncharacterized protein</fullName>
    </submittedName>
</protein>
<dbReference type="EMBL" id="CAAKMV010000044">
    <property type="protein sequence ID" value="VIO52914.1"/>
    <property type="molecule type" value="Genomic_DNA"/>
</dbReference>
<accession>A0A4E9E4F7</accession>
<organism evidence="2">
    <name type="scientific">Gibberella zeae</name>
    <name type="common">Wheat head blight fungus</name>
    <name type="synonym">Fusarium graminearum</name>
    <dbReference type="NCBI Taxonomy" id="5518"/>
    <lineage>
        <taxon>Eukaryota</taxon>
        <taxon>Fungi</taxon>
        <taxon>Dikarya</taxon>
        <taxon>Ascomycota</taxon>
        <taxon>Pezizomycotina</taxon>
        <taxon>Sordariomycetes</taxon>
        <taxon>Hypocreomycetidae</taxon>
        <taxon>Hypocreales</taxon>
        <taxon>Nectriaceae</taxon>
        <taxon>Fusarium</taxon>
    </lineage>
</organism>